<name>A0A8H9N177_VIBVL</name>
<reference evidence="2" key="1">
    <citation type="journal article" date="2018" name="Genome Biol.">
        <title>SKESA: strategic k-mer extension for scrupulous assemblies.</title>
        <authorList>
            <person name="Souvorov A."/>
            <person name="Agarwala R."/>
            <person name="Lipman D.J."/>
        </authorList>
    </citation>
    <scope>NUCLEOTIDE SEQUENCE</scope>
    <source>
        <strain evidence="2">BCW_3452</strain>
    </source>
</reference>
<gene>
    <name evidence="2" type="ORF">I7730_14150</name>
</gene>
<accession>A0A8H9N177</accession>
<proteinExistence type="predicted"/>
<protein>
    <submittedName>
        <fullName evidence="2">Uncharacterized protein</fullName>
    </submittedName>
</protein>
<evidence type="ECO:0000313" key="2">
    <source>
        <dbReference type="EMBL" id="HAS8540928.1"/>
    </source>
</evidence>
<evidence type="ECO:0000256" key="1">
    <source>
        <dbReference type="SAM" id="Coils"/>
    </source>
</evidence>
<dbReference type="AlphaFoldDB" id="A0A8H9N177"/>
<dbReference type="PROSITE" id="PS51257">
    <property type="entry name" value="PROKAR_LIPOPROTEIN"/>
    <property type="match status" value="1"/>
</dbReference>
<keyword evidence="1" id="KW-0175">Coiled coil</keyword>
<dbReference type="Proteomes" id="UP000863257">
    <property type="component" value="Unassembled WGS sequence"/>
</dbReference>
<dbReference type="EMBL" id="DACRBY010000017">
    <property type="protein sequence ID" value="HAS8540928.1"/>
    <property type="molecule type" value="Genomic_DNA"/>
</dbReference>
<evidence type="ECO:0000313" key="3">
    <source>
        <dbReference type="Proteomes" id="UP000863257"/>
    </source>
</evidence>
<organism evidence="2 3">
    <name type="scientific">Vibrio vulnificus</name>
    <dbReference type="NCBI Taxonomy" id="672"/>
    <lineage>
        <taxon>Bacteria</taxon>
        <taxon>Pseudomonadati</taxon>
        <taxon>Pseudomonadota</taxon>
        <taxon>Gammaproteobacteria</taxon>
        <taxon>Vibrionales</taxon>
        <taxon>Vibrionaceae</taxon>
        <taxon>Vibrio</taxon>
    </lineage>
</organism>
<sequence length="249" mass="28534">MSSVFPRTLASLGIAISLSACQTTPTPLESIKPDSTLMTSENVLITPLQESFEHWSYQEKDLKGTEGYVLKNMVNNESDKEIKLLEIEKEIELARLRNELERKLNETVRSLHFELSQQLEADKNLLIEKIQESNDALIIEMANDSLKELGDELTVLYAKMEMEELERQYAAEREYIKACVNVELRYADLMHNTITKRDEKLMYVESSEELKAKYNPRLKALQATVNAFSNTEDLSFGDDESLPEVDGLF</sequence>
<feature type="coiled-coil region" evidence="1">
    <location>
        <begin position="86"/>
        <end position="136"/>
    </location>
</feature>
<reference evidence="2" key="2">
    <citation type="submission" date="2019-01" db="EMBL/GenBank/DDBJ databases">
        <authorList>
            <consortium name="NCBI Pathogen Detection Project"/>
        </authorList>
    </citation>
    <scope>NUCLEOTIDE SEQUENCE</scope>
    <source>
        <strain evidence="2">BCW_3452</strain>
    </source>
</reference>
<comment type="caution">
    <text evidence="2">The sequence shown here is derived from an EMBL/GenBank/DDBJ whole genome shotgun (WGS) entry which is preliminary data.</text>
</comment>